<dbReference type="InterPro" id="IPR054597">
    <property type="entry name" value="FeeM_cat"/>
</dbReference>
<dbReference type="RefSeq" id="WP_379756451.1">
    <property type="nucleotide sequence ID" value="NZ_JBHSMR010000013.1"/>
</dbReference>
<dbReference type="SUPFAM" id="SSF55729">
    <property type="entry name" value="Acyl-CoA N-acyltransferases (Nat)"/>
    <property type="match status" value="1"/>
</dbReference>
<gene>
    <name evidence="2" type="ORF">ACFPQ5_13825</name>
</gene>
<sequence>MEYQANITSQGSADAIRLFGDQQGAQPLGERQPVIERLPFTIRRVETEDDLLKAVRIRHAAYARHVPEFARSLALPEAADYESDTIVLLAESKLDGTPMGSTRIRTNLFRPLGVEESVELPDWLQGRRLVEATRLGIDEGRTGRMVKIALIKACFQYCQQNDIEWSVATGRPTVARQYEQLLFSDVFPEQGAIPLAHVGNLEHRVMAFEIETFEARWAAARHPLYKFFFETRHPDIDVGPKAEPRLTRVRFPQRSPAASVDTGRHGLTFA</sequence>
<dbReference type="Pfam" id="PF21926">
    <property type="entry name" value="FeeM"/>
    <property type="match status" value="1"/>
</dbReference>
<dbReference type="EMBL" id="JBHSMR010000013">
    <property type="protein sequence ID" value="MFC5479271.1"/>
    <property type="molecule type" value="Genomic_DNA"/>
</dbReference>
<reference evidence="3" key="1">
    <citation type="journal article" date="2019" name="Int. J. Syst. Evol. Microbiol.">
        <title>The Global Catalogue of Microorganisms (GCM) 10K type strain sequencing project: providing services to taxonomists for standard genome sequencing and annotation.</title>
        <authorList>
            <consortium name="The Broad Institute Genomics Platform"/>
            <consortium name="The Broad Institute Genome Sequencing Center for Infectious Disease"/>
            <person name="Wu L."/>
            <person name="Ma J."/>
        </authorList>
    </citation>
    <scope>NUCLEOTIDE SEQUENCE [LARGE SCALE GENOMIC DNA]</scope>
    <source>
        <strain evidence="3">CCUG 43111</strain>
    </source>
</reference>
<feature type="domain" description="N-acyl amino acid synthase FeeM catalytic core" evidence="1">
    <location>
        <begin position="54"/>
        <end position="190"/>
    </location>
</feature>
<name>A0ABW0MQY2_9BURK</name>
<evidence type="ECO:0000313" key="3">
    <source>
        <dbReference type="Proteomes" id="UP001596101"/>
    </source>
</evidence>
<protein>
    <recommendedName>
        <fullName evidence="1">N-acyl amino acid synthase FeeM catalytic core domain-containing protein</fullName>
    </recommendedName>
</protein>
<dbReference type="Proteomes" id="UP001596101">
    <property type="component" value="Unassembled WGS sequence"/>
</dbReference>
<keyword evidence="3" id="KW-1185">Reference proteome</keyword>
<dbReference type="InterPro" id="IPR016181">
    <property type="entry name" value="Acyl_CoA_acyltransferase"/>
</dbReference>
<evidence type="ECO:0000259" key="1">
    <source>
        <dbReference type="Pfam" id="PF21926"/>
    </source>
</evidence>
<organism evidence="2 3">
    <name type="scientific">Massilia suwonensis</name>
    <dbReference type="NCBI Taxonomy" id="648895"/>
    <lineage>
        <taxon>Bacteria</taxon>
        <taxon>Pseudomonadati</taxon>
        <taxon>Pseudomonadota</taxon>
        <taxon>Betaproteobacteria</taxon>
        <taxon>Burkholderiales</taxon>
        <taxon>Oxalobacteraceae</taxon>
        <taxon>Telluria group</taxon>
        <taxon>Massilia</taxon>
    </lineage>
</organism>
<accession>A0ABW0MQY2</accession>
<proteinExistence type="predicted"/>
<dbReference type="Gene3D" id="3.40.630.30">
    <property type="match status" value="1"/>
</dbReference>
<evidence type="ECO:0000313" key="2">
    <source>
        <dbReference type="EMBL" id="MFC5479271.1"/>
    </source>
</evidence>
<comment type="caution">
    <text evidence="2">The sequence shown here is derived from an EMBL/GenBank/DDBJ whole genome shotgun (WGS) entry which is preliminary data.</text>
</comment>